<evidence type="ECO:0000256" key="4">
    <source>
        <dbReference type="ARBA" id="ARBA00022692"/>
    </source>
</evidence>
<accession>A0A2N2EAD1</accession>
<organism evidence="10 11">
    <name type="scientific">Candidatus Falkowbacteria bacterium HGW-Falkowbacteria-1</name>
    <dbReference type="NCBI Taxonomy" id="2013768"/>
    <lineage>
        <taxon>Bacteria</taxon>
        <taxon>Candidatus Falkowiibacteriota</taxon>
    </lineage>
</organism>
<dbReference type="Proteomes" id="UP000233517">
    <property type="component" value="Unassembled WGS sequence"/>
</dbReference>
<evidence type="ECO:0000256" key="7">
    <source>
        <dbReference type="ARBA" id="ARBA00023010"/>
    </source>
</evidence>
<keyword evidence="4 9" id="KW-0812">Transmembrane</keyword>
<evidence type="ECO:0000256" key="6">
    <source>
        <dbReference type="ARBA" id="ARBA00022989"/>
    </source>
</evidence>
<keyword evidence="3 9" id="KW-0813">Transport</keyword>
<dbReference type="Pfam" id="PF03840">
    <property type="entry name" value="SecG"/>
    <property type="match status" value="1"/>
</dbReference>
<comment type="similarity">
    <text evidence="2 9">Belongs to the SecG family.</text>
</comment>
<protein>
    <recommendedName>
        <fullName evidence="9">Protein-export membrane protein SecG</fullName>
    </recommendedName>
</protein>
<dbReference type="GO" id="GO:0009306">
    <property type="term" value="P:protein secretion"/>
    <property type="evidence" value="ECO:0007669"/>
    <property type="project" value="UniProtKB-UniRule"/>
</dbReference>
<name>A0A2N2EAD1_9BACT</name>
<evidence type="ECO:0000313" key="11">
    <source>
        <dbReference type="Proteomes" id="UP000233517"/>
    </source>
</evidence>
<sequence length="71" mass="7641">MTWIKISQLIISILLIVVILLQNKGAALGGVFGGSGTVFLTKRGIEKKLFILTIILAVLFFANSVANLLLN</sequence>
<keyword evidence="6 9" id="KW-1133">Transmembrane helix</keyword>
<keyword evidence="9" id="KW-1003">Cell membrane</keyword>
<dbReference type="NCBIfam" id="TIGR00810">
    <property type="entry name" value="secG"/>
    <property type="match status" value="1"/>
</dbReference>
<keyword evidence="5 9" id="KW-0653">Protein transport</keyword>
<evidence type="ECO:0000256" key="2">
    <source>
        <dbReference type="ARBA" id="ARBA00008445"/>
    </source>
</evidence>
<keyword evidence="7 9" id="KW-0811">Translocation</keyword>
<dbReference type="AlphaFoldDB" id="A0A2N2EAD1"/>
<comment type="caution">
    <text evidence="9">Lacks conserved residue(s) required for the propagation of feature annotation.</text>
</comment>
<evidence type="ECO:0000256" key="3">
    <source>
        <dbReference type="ARBA" id="ARBA00022448"/>
    </source>
</evidence>
<comment type="caution">
    <text evidence="10">The sequence shown here is derived from an EMBL/GenBank/DDBJ whole genome shotgun (WGS) entry which is preliminary data.</text>
</comment>
<evidence type="ECO:0000256" key="1">
    <source>
        <dbReference type="ARBA" id="ARBA00004141"/>
    </source>
</evidence>
<dbReference type="InterPro" id="IPR004692">
    <property type="entry name" value="SecG"/>
</dbReference>
<dbReference type="GO" id="GO:0015450">
    <property type="term" value="F:protein-transporting ATPase activity"/>
    <property type="evidence" value="ECO:0007669"/>
    <property type="project" value="UniProtKB-UniRule"/>
</dbReference>
<feature type="transmembrane region" description="Helical" evidence="9">
    <location>
        <begin position="49"/>
        <end position="70"/>
    </location>
</feature>
<dbReference type="GO" id="GO:0005886">
    <property type="term" value="C:plasma membrane"/>
    <property type="evidence" value="ECO:0007669"/>
    <property type="project" value="UniProtKB-SubCell"/>
</dbReference>
<evidence type="ECO:0000256" key="8">
    <source>
        <dbReference type="ARBA" id="ARBA00023136"/>
    </source>
</evidence>
<evidence type="ECO:0000313" key="10">
    <source>
        <dbReference type="EMBL" id="PKM91632.1"/>
    </source>
</evidence>
<comment type="subcellular location">
    <subcellularLocation>
        <location evidence="9">Cell membrane</location>
        <topology evidence="9">Multi-pass membrane protein</topology>
    </subcellularLocation>
    <subcellularLocation>
        <location evidence="1">Membrane</location>
        <topology evidence="1">Multi-pass membrane protein</topology>
    </subcellularLocation>
</comment>
<reference evidence="10 11" key="1">
    <citation type="journal article" date="2017" name="ISME J.">
        <title>Potential for microbial H2 and metal transformations associated with novel bacteria and archaea in deep terrestrial subsurface sediments.</title>
        <authorList>
            <person name="Hernsdorf A.W."/>
            <person name="Amano Y."/>
            <person name="Miyakawa K."/>
            <person name="Ise K."/>
            <person name="Suzuki Y."/>
            <person name="Anantharaman K."/>
            <person name="Probst A."/>
            <person name="Burstein D."/>
            <person name="Thomas B.C."/>
            <person name="Banfield J.F."/>
        </authorList>
    </citation>
    <scope>NUCLEOTIDE SEQUENCE [LARGE SCALE GENOMIC DNA]</scope>
    <source>
        <strain evidence="10">HGW-Falkowbacteria-1</strain>
    </source>
</reference>
<gene>
    <name evidence="10" type="primary">secG</name>
    <name evidence="10" type="ORF">CVU82_00260</name>
</gene>
<dbReference type="EMBL" id="PHAI01000001">
    <property type="protein sequence ID" value="PKM91632.1"/>
    <property type="molecule type" value="Genomic_DNA"/>
</dbReference>
<proteinExistence type="inferred from homology"/>
<evidence type="ECO:0000256" key="9">
    <source>
        <dbReference type="RuleBase" id="RU365087"/>
    </source>
</evidence>
<evidence type="ECO:0000256" key="5">
    <source>
        <dbReference type="ARBA" id="ARBA00022927"/>
    </source>
</evidence>
<keyword evidence="8 9" id="KW-0472">Membrane</keyword>
<comment type="function">
    <text evidence="9">Involved in protein export. Participates in an early event of protein translocation.</text>
</comment>